<dbReference type="GO" id="GO:0016787">
    <property type="term" value="F:hydrolase activity"/>
    <property type="evidence" value="ECO:0007669"/>
    <property type="project" value="UniProtKB-KW"/>
</dbReference>
<proteinExistence type="predicted"/>
<evidence type="ECO:0000259" key="5">
    <source>
        <dbReference type="PROSITE" id="PS51192"/>
    </source>
</evidence>
<reference evidence="7" key="1">
    <citation type="submission" date="2018-10" db="EMBL/GenBank/DDBJ databases">
        <title>Hidden diversity of soil giant viruses.</title>
        <authorList>
            <person name="Schulz F."/>
            <person name="Alteio L."/>
            <person name="Goudeau D."/>
            <person name="Ryan E.M."/>
            <person name="Malmstrom R.R."/>
            <person name="Blanchard J."/>
            <person name="Woyke T."/>
        </authorList>
    </citation>
    <scope>NUCLEOTIDE SEQUENCE</scope>
    <source>
        <strain evidence="7">FNV1</strain>
    </source>
</reference>
<dbReference type="PANTHER" id="PTHR47396:SF1">
    <property type="entry name" value="ATP-DEPENDENT HELICASE IRC3-RELATED"/>
    <property type="match status" value="1"/>
</dbReference>
<keyword evidence="2" id="KW-0378">Hydrolase</keyword>
<dbReference type="Gene3D" id="3.40.50.300">
    <property type="entry name" value="P-loop containing nucleotide triphosphate hydrolases"/>
    <property type="match status" value="2"/>
</dbReference>
<dbReference type="PROSITE" id="PS51192">
    <property type="entry name" value="HELICASE_ATP_BIND_1"/>
    <property type="match status" value="1"/>
</dbReference>
<accession>A0A3G4ZW96</accession>
<evidence type="ECO:0000313" key="7">
    <source>
        <dbReference type="EMBL" id="AYV79177.1"/>
    </source>
</evidence>
<feature type="domain" description="Helicase C-terminal" evidence="6">
    <location>
        <begin position="453"/>
        <end position="616"/>
    </location>
</feature>
<dbReference type="GO" id="GO:0005524">
    <property type="term" value="F:ATP binding"/>
    <property type="evidence" value="ECO:0007669"/>
    <property type="project" value="UniProtKB-KW"/>
</dbReference>
<dbReference type="InterPro" id="IPR050742">
    <property type="entry name" value="Helicase_Restrict-Modif_Enz"/>
</dbReference>
<dbReference type="InterPro" id="IPR039442">
    <property type="entry name" value="Mrr-like_dom"/>
</dbReference>
<dbReference type="InterPro" id="IPR001650">
    <property type="entry name" value="Helicase_C-like"/>
</dbReference>
<dbReference type="GO" id="GO:0003677">
    <property type="term" value="F:DNA binding"/>
    <property type="evidence" value="ECO:0007669"/>
    <property type="project" value="InterPro"/>
</dbReference>
<feature type="domain" description="Helicase ATP-binding" evidence="5">
    <location>
        <begin position="203"/>
        <end position="394"/>
    </location>
</feature>
<dbReference type="Pfam" id="PF04851">
    <property type="entry name" value="ResIII"/>
    <property type="match status" value="1"/>
</dbReference>
<name>A0A3G4ZW96_9VIRU</name>
<dbReference type="EMBL" id="MK072135">
    <property type="protein sequence ID" value="AYV79177.1"/>
    <property type="molecule type" value="Genomic_DNA"/>
</dbReference>
<sequence>MNGIIDNFKHITKFSDLYNVTDDMDKKQKGDLFEIITYYLFKLSPQLMNGLQYIWMYKDIPSDIMKDLNLPSKDKGIDLLAIINGEYYAIQSKFRQNTGIIINWTELSTFFGLSFGINNKIKGGFLVTNTYDLCDEVKKSTKIQAIYGGYFDDNLPDNFFINICNDIEKKQLIKYIAKTPFAYQQGCIDKCIKHFNTKSDFPSDGLIDITRGNIEMACGTGKTLTAYWISQLVESEYKGSYTVVFVPSLYLLSQFYTDWVNQSYAENSKIKYLLIGSDADIDEETSYKSNGLMLLTDVNEIIKFICDLADDEKLVVICTYQSSDKLAQAASPYIEFDFGIFDEAHKTVGQADKQFSTMLTNNHLTIHKRLFMTATPKIYGGNLEDDDILSMDNEEYYGRQLFCYNTGNAIMDAKLVDYQLVTLLATDADVEELIVKNKLVKFKSEFSDQEGNYLATILMLLKKMHDGTCHHMITYHNTVSRARKFRDFLVMINKLLYINKTIFIDSLDGTISMSHRKKIVRDFTNNHMGILCSSRVLNEGVNIPVVDSICFVDKRDSTIDIVQCVGRSLRLYNNKLLAHIFIPTFIKDINDEFDKNVYEKIIRILKAMKSTDDGVTDYFTLKTCGKTCGRKICVTERVSYIKYSQDIDIVKWNNNVECCVWKIVNPLMDTYNKVKGWIELNKRIPSIMSKNIIEKQLGKWCSNRRQDKRNNKLSNEKIKLLENISNYWYWEKYDAFNDIFIELKIWIDTDKRIPSAMSENIVEKQLGIWCYTRRQDKKKGKLNDIKIQQLESLPKWYWEKDPFNGNLTELKAWIDTDKRIPSQKSKNNIEKKLGFWCSKRRQEYKAGKLDDVKIKQLELLPKWYWSK</sequence>
<evidence type="ECO:0000256" key="1">
    <source>
        <dbReference type="ARBA" id="ARBA00022741"/>
    </source>
</evidence>
<dbReference type="SUPFAM" id="SSF52540">
    <property type="entry name" value="P-loop containing nucleoside triphosphate hydrolases"/>
    <property type="match status" value="1"/>
</dbReference>
<keyword evidence="1" id="KW-0547">Nucleotide-binding</keyword>
<dbReference type="PROSITE" id="PS51194">
    <property type="entry name" value="HELICASE_CTER"/>
    <property type="match status" value="1"/>
</dbReference>
<evidence type="ECO:0000256" key="4">
    <source>
        <dbReference type="ARBA" id="ARBA00022840"/>
    </source>
</evidence>
<keyword evidence="4" id="KW-0067">ATP-binding</keyword>
<dbReference type="Gene3D" id="6.10.140.530">
    <property type="match status" value="3"/>
</dbReference>
<dbReference type="SMART" id="SM00487">
    <property type="entry name" value="DEXDc"/>
    <property type="match status" value="1"/>
</dbReference>
<dbReference type="SMART" id="SM00490">
    <property type="entry name" value="HELICc"/>
    <property type="match status" value="1"/>
</dbReference>
<protein>
    <submittedName>
        <fullName evidence="7">Superfamily II helicase</fullName>
    </submittedName>
</protein>
<dbReference type="CDD" id="cd18785">
    <property type="entry name" value="SF2_C"/>
    <property type="match status" value="1"/>
</dbReference>
<dbReference type="GO" id="GO:0004386">
    <property type="term" value="F:helicase activity"/>
    <property type="evidence" value="ECO:0007669"/>
    <property type="project" value="UniProtKB-KW"/>
</dbReference>
<dbReference type="InterPro" id="IPR006935">
    <property type="entry name" value="Helicase/UvrB_N"/>
</dbReference>
<evidence type="ECO:0000259" key="6">
    <source>
        <dbReference type="PROSITE" id="PS51194"/>
    </source>
</evidence>
<dbReference type="Pfam" id="PF13156">
    <property type="entry name" value="Mrr_cat_2"/>
    <property type="match status" value="1"/>
</dbReference>
<dbReference type="Pfam" id="PF00271">
    <property type="entry name" value="Helicase_C"/>
    <property type="match status" value="1"/>
</dbReference>
<organism evidence="7">
    <name type="scientific">Faunusvirus sp</name>
    <dbReference type="NCBI Taxonomy" id="2487766"/>
    <lineage>
        <taxon>Viruses</taxon>
        <taxon>Varidnaviria</taxon>
        <taxon>Bamfordvirae</taxon>
        <taxon>Nucleocytoviricota</taxon>
        <taxon>Megaviricetes</taxon>
        <taxon>Imitervirales</taxon>
        <taxon>Mimiviridae</taxon>
    </lineage>
</organism>
<dbReference type="InterPro" id="IPR027417">
    <property type="entry name" value="P-loop_NTPase"/>
</dbReference>
<dbReference type="InterPro" id="IPR014001">
    <property type="entry name" value="Helicase_ATP-bd"/>
</dbReference>
<evidence type="ECO:0000256" key="3">
    <source>
        <dbReference type="ARBA" id="ARBA00022806"/>
    </source>
</evidence>
<keyword evidence="3 7" id="KW-0347">Helicase</keyword>
<evidence type="ECO:0000256" key="2">
    <source>
        <dbReference type="ARBA" id="ARBA00022801"/>
    </source>
</evidence>
<dbReference type="PANTHER" id="PTHR47396">
    <property type="entry name" value="TYPE I RESTRICTION ENZYME ECOKI R PROTEIN"/>
    <property type="match status" value="1"/>
</dbReference>
<gene>
    <name evidence="7" type="ORF">Faunusvirus4_18</name>
</gene>